<dbReference type="InterPro" id="IPR022627">
    <property type="entry name" value="DUF3502"/>
</dbReference>
<dbReference type="Gene3D" id="3.40.190.10">
    <property type="entry name" value="Periplasmic binding protein-like II"/>
    <property type="match status" value="2"/>
</dbReference>
<dbReference type="InterPro" id="IPR006059">
    <property type="entry name" value="SBP"/>
</dbReference>
<accession>A0A917GNH6</accession>
<proteinExistence type="predicted"/>
<dbReference type="PANTHER" id="PTHR43649">
    <property type="entry name" value="ARABINOSE-BINDING PROTEIN-RELATED"/>
    <property type="match status" value="1"/>
</dbReference>
<dbReference type="Proteomes" id="UP000600247">
    <property type="component" value="Unassembled WGS sequence"/>
</dbReference>
<dbReference type="EMBL" id="BMHY01000001">
    <property type="protein sequence ID" value="GGG52206.1"/>
    <property type="molecule type" value="Genomic_DNA"/>
</dbReference>
<feature type="domain" description="DUF3502" evidence="2">
    <location>
        <begin position="429"/>
        <end position="499"/>
    </location>
</feature>
<gene>
    <name evidence="3" type="ORF">GCM10010918_01120</name>
</gene>
<reference evidence="3 4" key="1">
    <citation type="journal article" date="2014" name="Int. J. Syst. Evol. Microbiol.">
        <title>Complete genome sequence of Corynebacterium casei LMG S-19264T (=DSM 44701T), isolated from a smear-ripened cheese.</title>
        <authorList>
            <consortium name="US DOE Joint Genome Institute (JGI-PGF)"/>
            <person name="Walter F."/>
            <person name="Albersmeier A."/>
            <person name="Kalinowski J."/>
            <person name="Ruckert C."/>
        </authorList>
    </citation>
    <scope>NUCLEOTIDE SEQUENCE [LARGE SCALE GENOMIC DNA]</scope>
    <source>
        <strain evidence="3 4">CGMCC 1.15286</strain>
    </source>
</reference>
<dbReference type="RefSeq" id="WP_188887010.1">
    <property type="nucleotide sequence ID" value="NZ_BMHY01000001.1"/>
</dbReference>
<dbReference type="AlphaFoldDB" id="A0A917GNH6"/>
<keyword evidence="4" id="KW-1185">Reference proteome</keyword>
<protein>
    <submittedName>
        <fullName evidence="3">ABC transporter substrate-binding protein</fullName>
    </submittedName>
</protein>
<feature type="signal peptide" evidence="1">
    <location>
        <begin position="1"/>
        <end position="23"/>
    </location>
</feature>
<name>A0A917GNH6_9BACL</name>
<evidence type="ECO:0000256" key="1">
    <source>
        <dbReference type="SAM" id="SignalP"/>
    </source>
</evidence>
<evidence type="ECO:0000259" key="2">
    <source>
        <dbReference type="Pfam" id="PF12010"/>
    </source>
</evidence>
<dbReference type="PROSITE" id="PS51257">
    <property type="entry name" value="PROKAR_LIPOPROTEIN"/>
    <property type="match status" value="1"/>
</dbReference>
<evidence type="ECO:0000313" key="3">
    <source>
        <dbReference type="EMBL" id="GGG52206.1"/>
    </source>
</evidence>
<dbReference type="PANTHER" id="PTHR43649:SF17">
    <property type="entry name" value="ABC TRANSPORTER SOLUTE BINDING PROTEIN-SUGAR TRANSPORT"/>
    <property type="match status" value="1"/>
</dbReference>
<dbReference type="Pfam" id="PF12010">
    <property type="entry name" value="DUF3502"/>
    <property type="match status" value="1"/>
</dbReference>
<comment type="caution">
    <text evidence="3">The sequence shown here is derived from an EMBL/GenBank/DDBJ whole genome shotgun (WGS) entry which is preliminary data.</text>
</comment>
<sequence>MKKTKPLKSSILIAVILAFTMLAGCGSAVSTSPGKAGNEAASNSVTLKILFPGDPPRNLDAVNAAISEKLKADGLNIKLSYTFVPWDSYFNKQSLVVAAGESYDLAWSHVSKLSQSVSKNVLMPLDEILQTNGAELNKDISDFVWKAVQVNGKTYAIPRVVPSAQSDSFQIRGDLRKKYGLPEIKNSADFEKYLEAVKQNDPQMVPLVGGASGMIRELGPSNFMNGEYMNSLFYIDVNEKPLKVKNMFNSKFYEDFVNITRDWYKKGYLPKDPNLFKDVNGSFTQGKMAAMPSNILRPTEVIDALKTNFPEAELEFVQFAPNDPKYIFSSADNLLVVLATSKHPKEAVSFVNWLHSSQENYDLFTLGVKDVNYKVDGNSASYDGIPADKQYFPISWAWTDMRYHKFSKFMTPDQMDVIKNFDNGAIQTPLIGFAPDNEPVKAELAKLSAIVAEYSANGPLMNGQVDFSTVKDQFLSRLDAAGINKVLAEYQKQLDAFLAAQNKS</sequence>
<feature type="chain" id="PRO_5039303789" evidence="1">
    <location>
        <begin position="24"/>
        <end position="504"/>
    </location>
</feature>
<organism evidence="3 4">
    <name type="scientific">Paenibacillus radicis</name>
    <name type="common">ex Gao et al. 2016</name>
    <dbReference type="NCBI Taxonomy" id="1737354"/>
    <lineage>
        <taxon>Bacteria</taxon>
        <taxon>Bacillati</taxon>
        <taxon>Bacillota</taxon>
        <taxon>Bacilli</taxon>
        <taxon>Bacillales</taxon>
        <taxon>Paenibacillaceae</taxon>
        <taxon>Paenibacillus</taxon>
    </lineage>
</organism>
<dbReference type="SUPFAM" id="SSF53850">
    <property type="entry name" value="Periplasmic binding protein-like II"/>
    <property type="match status" value="1"/>
</dbReference>
<dbReference type="InterPro" id="IPR050490">
    <property type="entry name" value="Bact_solute-bd_prot1"/>
</dbReference>
<evidence type="ECO:0000313" key="4">
    <source>
        <dbReference type="Proteomes" id="UP000600247"/>
    </source>
</evidence>
<dbReference type="Pfam" id="PF01547">
    <property type="entry name" value="SBP_bac_1"/>
    <property type="match status" value="1"/>
</dbReference>
<keyword evidence="1" id="KW-0732">Signal</keyword>